<sequence length="350" mass="41535">MNSLFTIYFLIIKNTNNTYNEQTKELKGELVEICKRLSNEKSLYTHPPLQKFIDLNLDYDFGILEEFEVLYYQIRESIRVNEQSMFSHNKIFVNNYNSLVKKVIANRIHDNHRNLLLFANIFINRNFNTHAVFGSFYYTLSYYNDENSDEIAAILCPEYFEKGLGIRICKYGNQDVHSIIEKVKDTIRKYFQISNDKYFVLIIKGAIAQNSDIFRQHGLRFLLYLCDIVFLSPKFKKLCILNPEASLLQDIFRREITSVNLFKKLHFLLTIIVSRCDCILSLLFTNVDYLQSKRFLPKYKIKILRNMQCSIGLFIYSFLDLYETAFNHHKLLTDLKIHSLSILKKKYKKD</sequence>
<keyword evidence="2" id="KW-1185">Reference proteome</keyword>
<protein>
    <submittedName>
        <fullName evidence="1">Uncharacterized protein</fullName>
    </submittedName>
</protein>
<dbReference type="VEuPathDB" id="MicrosporidiaDB:TUBRATIS_25210"/>
<organism evidence="1 2">
    <name type="scientific">Tubulinosema ratisbonensis</name>
    <dbReference type="NCBI Taxonomy" id="291195"/>
    <lineage>
        <taxon>Eukaryota</taxon>
        <taxon>Fungi</taxon>
        <taxon>Fungi incertae sedis</taxon>
        <taxon>Microsporidia</taxon>
        <taxon>Tubulinosematoidea</taxon>
        <taxon>Tubulinosematidae</taxon>
        <taxon>Tubulinosema</taxon>
    </lineage>
</organism>
<gene>
    <name evidence="1" type="ORF">TUBRATIS_25210</name>
</gene>
<dbReference type="EMBL" id="RCSS01000672">
    <property type="protein sequence ID" value="RVD91041.1"/>
    <property type="molecule type" value="Genomic_DNA"/>
</dbReference>
<comment type="caution">
    <text evidence="1">The sequence shown here is derived from an EMBL/GenBank/DDBJ whole genome shotgun (WGS) entry which is preliminary data.</text>
</comment>
<evidence type="ECO:0000313" key="2">
    <source>
        <dbReference type="Proteomes" id="UP000282876"/>
    </source>
</evidence>
<proteinExistence type="predicted"/>
<evidence type="ECO:0000313" key="1">
    <source>
        <dbReference type="EMBL" id="RVD91041.1"/>
    </source>
</evidence>
<dbReference type="Proteomes" id="UP000282876">
    <property type="component" value="Unassembled WGS sequence"/>
</dbReference>
<accession>A0A437AIQ2</accession>
<dbReference type="AlphaFoldDB" id="A0A437AIQ2"/>
<name>A0A437AIQ2_9MICR</name>
<reference evidence="1 2" key="1">
    <citation type="submission" date="2018-10" db="EMBL/GenBank/DDBJ databases">
        <title>Draft genome sequence of the microsporidian Tubulinosema ratisbonensis.</title>
        <authorList>
            <person name="Polonais V."/>
            <person name="Peyretaillade E."/>
            <person name="Niehus S."/>
            <person name="Wawrzyniak I."/>
            <person name="Franchet A."/>
            <person name="Gaspin C."/>
            <person name="Reichstadt M."/>
            <person name="Belser C."/>
            <person name="Labadie K."/>
            <person name="Delbac F."/>
            <person name="Ferrandon D."/>
        </authorList>
    </citation>
    <scope>NUCLEOTIDE SEQUENCE [LARGE SCALE GENOMIC DNA]</scope>
    <source>
        <strain evidence="1 2">Franzen</strain>
    </source>
</reference>